<organism evidence="2">
    <name type="scientific">marine metagenome</name>
    <dbReference type="NCBI Taxonomy" id="408172"/>
    <lineage>
        <taxon>unclassified sequences</taxon>
        <taxon>metagenomes</taxon>
        <taxon>ecological metagenomes</taxon>
    </lineage>
</organism>
<dbReference type="PIRSF" id="PIRSF000124">
    <property type="entry name" value="UDPglc_GDPman_dh"/>
    <property type="match status" value="1"/>
</dbReference>
<dbReference type="InterPro" id="IPR014026">
    <property type="entry name" value="UDP-Glc/GDP-Man_DH_dimer"/>
</dbReference>
<protein>
    <recommendedName>
        <fullName evidence="1">UDP-glucose/GDP-mannose dehydrogenase C-terminal domain-containing protein</fullName>
    </recommendedName>
</protein>
<dbReference type="InterPro" id="IPR028357">
    <property type="entry name" value="UDPglc_DH_bac"/>
</dbReference>
<dbReference type="EMBL" id="UINC01184263">
    <property type="protein sequence ID" value="SVD95397.1"/>
    <property type="molecule type" value="Genomic_DNA"/>
</dbReference>
<feature type="non-terminal residue" evidence="2">
    <location>
        <position position="1"/>
    </location>
</feature>
<gene>
    <name evidence="2" type="ORF">METZ01_LOCUS448251</name>
</gene>
<dbReference type="InterPro" id="IPR014027">
    <property type="entry name" value="UDP-Glc/GDP-Man_DH_C"/>
</dbReference>
<dbReference type="Gene3D" id="3.40.50.720">
    <property type="entry name" value="NAD(P)-binding Rossmann-like Domain"/>
    <property type="match status" value="2"/>
</dbReference>
<dbReference type="SUPFAM" id="SSF51735">
    <property type="entry name" value="NAD(P)-binding Rossmann-fold domains"/>
    <property type="match status" value="1"/>
</dbReference>
<evidence type="ECO:0000259" key="1">
    <source>
        <dbReference type="SMART" id="SM00984"/>
    </source>
</evidence>
<dbReference type="GO" id="GO:0003979">
    <property type="term" value="F:UDP-glucose 6-dehydrogenase activity"/>
    <property type="evidence" value="ECO:0007669"/>
    <property type="project" value="InterPro"/>
</dbReference>
<dbReference type="SUPFAM" id="SSF52413">
    <property type="entry name" value="UDP-glucose/GDP-mannose dehydrogenase C-terminal domain"/>
    <property type="match status" value="1"/>
</dbReference>
<reference evidence="2" key="1">
    <citation type="submission" date="2018-05" db="EMBL/GenBank/DDBJ databases">
        <authorList>
            <person name="Lanie J.A."/>
            <person name="Ng W.-L."/>
            <person name="Kazmierczak K.M."/>
            <person name="Andrzejewski T.M."/>
            <person name="Davidsen T.M."/>
            <person name="Wayne K.J."/>
            <person name="Tettelin H."/>
            <person name="Glass J.I."/>
            <person name="Rusch D."/>
            <person name="Podicherti R."/>
            <person name="Tsui H.-C.T."/>
            <person name="Winkler M.E."/>
        </authorList>
    </citation>
    <scope>NUCLEOTIDE SEQUENCE</scope>
</reference>
<dbReference type="PIRSF" id="PIRSF500134">
    <property type="entry name" value="UDPglc_DH_bac"/>
    <property type="match status" value="1"/>
</dbReference>
<dbReference type="GO" id="GO:0051287">
    <property type="term" value="F:NAD binding"/>
    <property type="evidence" value="ECO:0007669"/>
    <property type="project" value="InterPro"/>
</dbReference>
<dbReference type="InterPro" id="IPR036291">
    <property type="entry name" value="NAD(P)-bd_dom_sf"/>
</dbReference>
<dbReference type="Gene3D" id="1.20.5.100">
    <property type="entry name" value="Cytochrome c1, transmembrane anchor, C-terminal"/>
    <property type="match status" value="1"/>
</dbReference>
<feature type="non-terminal residue" evidence="2">
    <location>
        <position position="257"/>
    </location>
</feature>
<dbReference type="NCBIfam" id="TIGR03026">
    <property type="entry name" value="NDP-sugDHase"/>
    <property type="match status" value="1"/>
</dbReference>
<dbReference type="PANTHER" id="PTHR43750:SF3">
    <property type="entry name" value="UDP-GLUCOSE 6-DEHYDROGENASE TUAD"/>
    <property type="match status" value="1"/>
</dbReference>
<dbReference type="Pfam" id="PF00984">
    <property type="entry name" value="UDPG_MGDP_dh"/>
    <property type="match status" value="1"/>
</dbReference>
<dbReference type="SMART" id="SM00984">
    <property type="entry name" value="UDPG_MGDP_dh_C"/>
    <property type="match status" value="1"/>
</dbReference>
<dbReference type="InterPro" id="IPR036220">
    <property type="entry name" value="UDP-Glc/GDP-Man_DH_C_sf"/>
</dbReference>
<dbReference type="AlphaFoldDB" id="A0A382ZIL9"/>
<dbReference type="GO" id="GO:0000271">
    <property type="term" value="P:polysaccharide biosynthetic process"/>
    <property type="evidence" value="ECO:0007669"/>
    <property type="project" value="InterPro"/>
</dbReference>
<accession>A0A382ZIL9</accession>
<sequence>GAAIEDFMKPDRIIIGAEDERAAEIVKKLYIPFVQTGRPVLVTDIRTAEMIKYASNAYLATKISFMNEIANLCEQVETDVELVREGMGLDKRIGSSFLFPGVGFGGSCFPKDIEALIATGRHHQHPLRILEAVNQVNVLQRQRFFKKVLDHFDGNIASKQFAIWGLAFKPCTDDMREAPSVDIIEKLLASGAKVVAYDPEAMDEARQIFGSRIALAQNSYACLKDANALLLLTEWQAFRNPDFERMKTSMRSPVIFD</sequence>
<dbReference type="InterPro" id="IPR008927">
    <property type="entry name" value="6-PGluconate_DH-like_C_sf"/>
</dbReference>
<proteinExistence type="predicted"/>
<feature type="domain" description="UDP-glucose/GDP-mannose dehydrogenase C-terminal" evidence="1">
    <location>
        <begin position="162"/>
        <end position="257"/>
    </location>
</feature>
<dbReference type="InterPro" id="IPR017476">
    <property type="entry name" value="UDP-Glc/GDP-Man"/>
</dbReference>
<dbReference type="SUPFAM" id="SSF48179">
    <property type="entry name" value="6-phosphogluconate dehydrogenase C-terminal domain-like"/>
    <property type="match status" value="1"/>
</dbReference>
<dbReference type="Pfam" id="PF03720">
    <property type="entry name" value="UDPG_MGDP_dh_C"/>
    <property type="match status" value="1"/>
</dbReference>
<evidence type="ECO:0000313" key="2">
    <source>
        <dbReference type="EMBL" id="SVD95397.1"/>
    </source>
</evidence>
<dbReference type="PANTHER" id="PTHR43750">
    <property type="entry name" value="UDP-GLUCOSE 6-DEHYDROGENASE TUAD"/>
    <property type="match status" value="1"/>
</dbReference>
<name>A0A382ZIL9_9ZZZZ</name>